<dbReference type="EMBL" id="CM045873">
    <property type="protein sequence ID" value="KAI7947451.1"/>
    <property type="molecule type" value="Genomic_DNA"/>
</dbReference>
<evidence type="ECO:0000313" key="1">
    <source>
        <dbReference type="EMBL" id="KAI7947451.1"/>
    </source>
</evidence>
<dbReference type="Proteomes" id="UP001060170">
    <property type="component" value="Chromosome 9"/>
</dbReference>
<reference evidence="2" key="1">
    <citation type="journal article" date="2018" name="BMC Genomics">
        <title>Genomic insights into host adaptation between the wheat stripe rust pathogen (Puccinia striiformis f. sp. tritici) and the barley stripe rust pathogen (Puccinia striiformis f. sp. hordei).</title>
        <authorList>
            <person name="Xia C."/>
            <person name="Wang M."/>
            <person name="Yin C."/>
            <person name="Cornejo O.E."/>
            <person name="Hulbert S.H."/>
            <person name="Chen X."/>
        </authorList>
    </citation>
    <scope>NUCLEOTIDE SEQUENCE [LARGE SCALE GENOMIC DNA]</scope>
    <source>
        <strain evidence="2">93-210</strain>
    </source>
</reference>
<sequence length="209" mass="23041">MRLRDVSTFAICALQPPRSLSLRPTAKLARDLSSSCLDPTKSSGEMAHTTVSSPSPPLQPHRLPKTHPHLLPPRLLASRPLDCDRRRLFLVLPPSHRLNLTALDPVVMRDHSLRGWLLSSQAPLEFLLRNHQVSIRVTANLANYLSSSCLDLTKSSGEMAHTTVSSPSPPNQPHRLPKTPHPPLLPRLLPSKPVEAVVGRDFSFIASSQ</sequence>
<organism evidence="1 2">
    <name type="scientific">Puccinia striiformis f. sp. tritici</name>
    <dbReference type="NCBI Taxonomy" id="168172"/>
    <lineage>
        <taxon>Eukaryota</taxon>
        <taxon>Fungi</taxon>
        <taxon>Dikarya</taxon>
        <taxon>Basidiomycota</taxon>
        <taxon>Pucciniomycotina</taxon>
        <taxon>Pucciniomycetes</taxon>
        <taxon>Pucciniales</taxon>
        <taxon>Pucciniaceae</taxon>
        <taxon>Puccinia</taxon>
    </lineage>
</organism>
<keyword evidence="2" id="KW-1185">Reference proteome</keyword>
<evidence type="ECO:0000313" key="2">
    <source>
        <dbReference type="Proteomes" id="UP001060170"/>
    </source>
</evidence>
<feature type="non-terminal residue" evidence="1">
    <location>
        <position position="209"/>
    </location>
</feature>
<accession>A0ACC0E7D8</accession>
<comment type="caution">
    <text evidence="1">The sequence shown here is derived from an EMBL/GenBank/DDBJ whole genome shotgun (WGS) entry which is preliminary data.</text>
</comment>
<proteinExistence type="predicted"/>
<protein>
    <submittedName>
        <fullName evidence="1">Uncharacterized protein</fullName>
    </submittedName>
</protein>
<reference evidence="1 2" key="3">
    <citation type="journal article" date="2022" name="Microbiol. Spectr.">
        <title>Folding features and dynamics of 3D genome architecture in plant fungal pathogens.</title>
        <authorList>
            <person name="Xia C."/>
        </authorList>
    </citation>
    <scope>NUCLEOTIDE SEQUENCE [LARGE SCALE GENOMIC DNA]</scope>
    <source>
        <strain evidence="1 2">93-210</strain>
    </source>
</reference>
<gene>
    <name evidence="1" type="ORF">MJO28_009359</name>
</gene>
<reference evidence="2" key="2">
    <citation type="journal article" date="2018" name="Mol. Plant Microbe Interact.">
        <title>Genome sequence resources for the wheat stripe rust pathogen (Puccinia striiformis f. sp. tritici) and the barley stripe rust pathogen (Puccinia striiformis f. sp. hordei).</title>
        <authorList>
            <person name="Xia C."/>
            <person name="Wang M."/>
            <person name="Yin C."/>
            <person name="Cornejo O.E."/>
            <person name="Hulbert S.H."/>
            <person name="Chen X."/>
        </authorList>
    </citation>
    <scope>NUCLEOTIDE SEQUENCE [LARGE SCALE GENOMIC DNA]</scope>
    <source>
        <strain evidence="2">93-210</strain>
    </source>
</reference>
<name>A0ACC0E7D8_9BASI</name>